<dbReference type="InterPro" id="IPR036986">
    <property type="entry name" value="S4_RNA-bd_sf"/>
</dbReference>
<dbReference type="Gene3D" id="3.30.1370.160">
    <property type="match status" value="1"/>
</dbReference>
<organism evidence="3 4">
    <name type="scientific">Virgibacillus chiguensis</name>
    <dbReference type="NCBI Taxonomy" id="411959"/>
    <lineage>
        <taxon>Bacteria</taxon>
        <taxon>Bacillati</taxon>
        <taxon>Bacillota</taxon>
        <taxon>Bacilli</taxon>
        <taxon>Bacillales</taxon>
        <taxon>Bacillaceae</taxon>
        <taxon>Virgibacillus</taxon>
    </lineage>
</organism>
<gene>
    <name evidence="3" type="ORF">SAMN05421807_102178</name>
</gene>
<evidence type="ECO:0000256" key="1">
    <source>
        <dbReference type="PROSITE-ProRule" id="PRU00182"/>
    </source>
</evidence>
<feature type="domain" description="RNA-binding S4" evidence="2">
    <location>
        <begin position="183"/>
        <end position="243"/>
    </location>
</feature>
<dbReference type="SUPFAM" id="SSF55174">
    <property type="entry name" value="Alpha-L RNA-binding motif"/>
    <property type="match status" value="1"/>
</dbReference>
<dbReference type="PANTHER" id="PTHR13633">
    <property type="entry name" value="MITOCHONDRIAL TRANSCRIPTION RESCUE FACTOR 1"/>
    <property type="match status" value="1"/>
</dbReference>
<name>A0A1M5NDC0_9BACI</name>
<dbReference type="Pfam" id="PF01479">
    <property type="entry name" value="S4"/>
    <property type="match status" value="1"/>
</dbReference>
<proteinExistence type="predicted"/>
<dbReference type="SMART" id="SM00363">
    <property type="entry name" value="S4"/>
    <property type="match status" value="1"/>
</dbReference>
<dbReference type="Gene3D" id="3.30.70.330">
    <property type="match status" value="1"/>
</dbReference>
<keyword evidence="1" id="KW-0694">RNA-binding</keyword>
<evidence type="ECO:0000259" key="2">
    <source>
        <dbReference type="SMART" id="SM00363"/>
    </source>
</evidence>
<dbReference type="Gene3D" id="3.10.290.10">
    <property type="entry name" value="RNA-binding S4 domain"/>
    <property type="match status" value="1"/>
</dbReference>
<evidence type="ECO:0000313" key="3">
    <source>
        <dbReference type="EMBL" id="SHG87606.1"/>
    </source>
</evidence>
<dbReference type="InterPro" id="IPR040591">
    <property type="entry name" value="RqcP2_RBD"/>
</dbReference>
<sequence length="259" mass="29857">MMELYQHFRKEEEAFIDQILSWKEQVERTYQPKLTNFLDPREQQLVTMLISTKDSDVNLLFNGGHKFAERKRAVIAPLYEDIQAVDTGLTLLEGHFPNKFIHLSHRDVMGACLSLGLKRQILGDIVVDNGLVQLVVASEIAPYVKSHLTKIKHASVKLEERPLNEWNIREPIWLEQETTVSSLRLDVVVKEAYRLSRKEATEYIKKLLVKVNYKLVDDVSFTLQAGDVLSLRGKGRSKLVHVRGRSKKDKQKITLARLK</sequence>
<keyword evidence="4" id="KW-1185">Reference proteome</keyword>
<dbReference type="CDD" id="cd00165">
    <property type="entry name" value="S4"/>
    <property type="match status" value="1"/>
</dbReference>
<accession>A0A1M5NDC0</accession>
<dbReference type="InterPro" id="IPR002942">
    <property type="entry name" value="S4_RNA-bd"/>
</dbReference>
<dbReference type="EMBL" id="FQXD01000002">
    <property type="protein sequence ID" value="SHG87606.1"/>
    <property type="molecule type" value="Genomic_DNA"/>
</dbReference>
<dbReference type="InterPro" id="IPR048443">
    <property type="entry name" value="RqcP2_N"/>
</dbReference>
<dbReference type="Pfam" id="PF21278">
    <property type="entry name" value="YlmH_1st"/>
    <property type="match status" value="1"/>
</dbReference>
<dbReference type="GO" id="GO:0003723">
    <property type="term" value="F:RNA binding"/>
    <property type="evidence" value="ECO:0007669"/>
    <property type="project" value="UniProtKB-KW"/>
</dbReference>
<dbReference type="Pfam" id="PF17774">
    <property type="entry name" value="YlmH_RBD"/>
    <property type="match status" value="1"/>
</dbReference>
<protein>
    <submittedName>
        <fullName evidence="3">RNA-binding protein YlmH, contains S4-like domain</fullName>
    </submittedName>
</protein>
<dbReference type="InterPro" id="IPR012677">
    <property type="entry name" value="Nucleotide-bd_a/b_plait_sf"/>
</dbReference>
<dbReference type="PANTHER" id="PTHR13633:SF3">
    <property type="entry name" value="MITOCHONDRIAL TRANSCRIPTION RESCUE FACTOR 1"/>
    <property type="match status" value="1"/>
</dbReference>
<dbReference type="PROSITE" id="PS50889">
    <property type="entry name" value="S4"/>
    <property type="match status" value="1"/>
</dbReference>
<dbReference type="AlphaFoldDB" id="A0A1M5NDC0"/>
<evidence type="ECO:0000313" key="4">
    <source>
        <dbReference type="Proteomes" id="UP000184079"/>
    </source>
</evidence>
<reference evidence="4" key="1">
    <citation type="submission" date="2016-11" db="EMBL/GenBank/DDBJ databases">
        <authorList>
            <person name="Varghese N."/>
            <person name="Submissions S."/>
        </authorList>
    </citation>
    <scope>NUCLEOTIDE SEQUENCE [LARGE SCALE GENOMIC DNA]</scope>
    <source>
        <strain evidence="4">CGMCC 1.6496</strain>
    </source>
</reference>
<dbReference type="Proteomes" id="UP000184079">
    <property type="component" value="Unassembled WGS sequence"/>
</dbReference>